<organism evidence="8 9">
    <name type="scientific">Erwinia mallotivora</name>
    <dbReference type="NCBI Taxonomy" id="69222"/>
    <lineage>
        <taxon>Bacteria</taxon>
        <taxon>Pseudomonadati</taxon>
        <taxon>Pseudomonadota</taxon>
        <taxon>Gammaproteobacteria</taxon>
        <taxon>Enterobacterales</taxon>
        <taxon>Erwiniaceae</taxon>
        <taxon>Erwinia</taxon>
    </lineage>
</organism>
<proteinExistence type="inferred from homology"/>
<dbReference type="Proteomes" id="UP000019918">
    <property type="component" value="Unassembled WGS sequence"/>
</dbReference>
<evidence type="ECO:0000256" key="2">
    <source>
        <dbReference type="ARBA" id="ARBA00011006"/>
    </source>
</evidence>
<evidence type="ECO:0000313" key="8">
    <source>
        <dbReference type="EMBL" id="EXU77200.1"/>
    </source>
</evidence>
<evidence type="ECO:0000313" key="9">
    <source>
        <dbReference type="Proteomes" id="UP000019918"/>
    </source>
</evidence>
<gene>
    <name evidence="8" type="ORF">BG55_01150</name>
</gene>
<dbReference type="EMBL" id="JFHN01000017">
    <property type="protein sequence ID" value="EXU77200.1"/>
    <property type="molecule type" value="Genomic_DNA"/>
</dbReference>
<feature type="transmembrane region" description="Helical" evidence="7">
    <location>
        <begin position="6"/>
        <end position="21"/>
    </location>
</feature>
<comment type="similarity">
    <text evidence="2">Belongs to the UPF0410 family.</text>
</comment>
<evidence type="ECO:0000256" key="5">
    <source>
        <dbReference type="ARBA" id="ARBA00022989"/>
    </source>
</evidence>
<feature type="transmembrane region" description="Helical" evidence="7">
    <location>
        <begin position="61"/>
        <end position="79"/>
    </location>
</feature>
<name>A0A014NTQ5_9GAMM</name>
<sequence>MGLLSWIIIGLLVGLISRWFFHGRPGGFIATLVLAVIGALIGGYVSAFFDYGSLAGMDPRAMLISLAGALIMVLVVRKLRI</sequence>
<dbReference type="PANTHER" id="PTHR33884">
    <property type="entry name" value="UPF0410 PROTEIN YMGE"/>
    <property type="match status" value="1"/>
</dbReference>
<keyword evidence="4 7" id="KW-0812">Transmembrane</keyword>
<dbReference type="PATRIC" id="fig|69222.5.peg.247"/>
<keyword evidence="5 7" id="KW-1133">Transmembrane helix</keyword>
<dbReference type="InterPro" id="IPR007341">
    <property type="entry name" value="Transgly_assoc"/>
</dbReference>
<evidence type="ECO:0000256" key="4">
    <source>
        <dbReference type="ARBA" id="ARBA00022692"/>
    </source>
</evidence>
<dbReference type="RefSeq" id="WP_034933401.1">
    <property type="nucleotide sequence ID" value="NZ_JBHLYB010000273.1"/>
</dbReference>
<dbReference type="AlphaFoldDB" id="A0A014NTQ5"/>
<comment type="subcellular location">
    <subcellularLocation>
        <location evidence="1">Cell membrane</location>
        <topology evidence="1">Multi-pass membrane protein</topology>
    </subcellularLocation>
</comment>
<reference evidence="8 9" key="1">
    <citation type="submission" date="2014-02" db="EMBL/GenBank/DDBJ databases">
        <title>Draft genome of Erwinia mallotivora strain BT-MARDI, a papaya dieback pathogen.</title>
        <authorList>
            <person name="Redzuan R."/>
            <person name="Abu Bakar N."/>
            <person name="Badrun R."/>
            <person name="Mohd Raih M.F."/>
            <person name="Rozano L."/>
            <person name="Mat Amin N."/>
        </authorList>
    </citation>
    <scope>NUCLEOTIDE SEQUENCE [LARGE SCALE GENOMIC DNA]</scope>
    <source>
        <strain evidence="8 9">BT-MARDI</strain>
    </source>
</reference>
<evidence type="ECO:0000256" key="6">
    <source>
        <dbReference type="ARBA" id="ARBA00023136"/>
    </source>
</evidence>
<comment type="caution">
    <text evidence="8">The sequence shown here is derived from an EMBL/GenBank/DDBJ whole genome shotgun (WGS) entry which is preliminary data.</text>
</comment>
<evidence type="ECO:0008006" key="10">
    <source>
        <dbReference type="Google" id="ProtNLM"/>
    </source>
</evidence>
<dbReference type="Pfam" id="PF04226">
    <property type="entry name" value="Transgly_assoc"/>
    <property type="match status" value="1"/>
</dbReference>
<evidence type="ECO:0000256" key="3">
    <source>
        <dbReference type="ARBA" id="ARBA00022475"/>
    </source>
</evidence>
<dbReference type="OrthoDB" id="6548416at2"/>
<keyword evidence="9" id="KW-1185">Reference proteome</keyword>
<keyword evidence="3" id="KW-1003">Cell membrane</keyword>
<evidence type="ECO:0000256" key="1">
    <source>
        <dbReference type="ARBA" id="ARBA00004651"/>
    </source>
</evidence>
<protein>
    <recommendedName>
        <fullName evidence="10">Transglycosylase</fullName>
    </recommendedName>
</protein>
<keyword evidence="6 7" id="KW-0472">Membrane</keyword>
<feature type="transmembrane region" description="Helical" evidence="7">
    <location>
        <begin position="28"/>
        <end position="49"/>
    </location>
</feature>
<dbReference type="STRING" id="69222.BG55_01150"/>
<dbReference type="GO" id="GO:0005886">
    <property type="term" value="C:plasma membrane"/>
    <property type="evidence" value="ECO:0007669"/>
    <property type="project" value="UniProtKB-SubCell"/>
</dbReference>
<evidence type="ECO:0000256" key="7">
    <source>
        <dbReference type="SAM" id="Phobius"/>
    </source>
</evidence>
<accession>A0A014NTQ5</accession>
<dbReference type="PANTHER" id="PTHR33884:SF3">
    <property type="entry name" value="UPF0410 PROTEIN YMGE"/>
    <property type="match status" value="1"/>
</dbReference>